<dbReference type="EMBL" id="QXFV01008457">
    <property type="protein sequence ID" value="KAE8956660.1"/>
    <property type="molecule type" value="Genomic_DNA"/>
</dbReference>
<evidence type="ECO:0000313" key="3">
    <source>
        <dbReference type="Proteomes" id="UP000429607"/>
    </source>
</evidence>
<dbReference type="Proteomes" id="UP000435112">
    <property type="component" value="Unassembled WGS sequence"/>
</dbReference>
<proteinExistence type="predicted"/>
<name>A0A6A3GJ05_9STRA</name>
<evidence type="ECO:0000313" key="1">
    <source>
        <dbReference type="EMBL" id="KAE8956660.1"/>
    </source>
</evidence>
<sequence>MIAVKSSAGSMITLSITTLSSTLVCLEAAVASLCLTHRRPLLSRFCRDKINIEICILAG</sequence>
<protein>
    <submittedName>
        <fullName evidence="1">Uncharacterized protein</fullName>
    </submittedName>
</protein>
<accession>A0A6A3GJ05</accession>
<dbReference type="EMBL" id="QXFU01007015">
    <property type="protein sequence ID" value="KAE8959465.1"/>
    <property type="molecule type" value="Genomic_DNA"/>
</dbReference>
<dbReference type="Proteomes" id="UP000429607">
    <property type="component" value="Unassembled WGS sequence"/>
</dbReference>
<dbReference type="AlphaFoldDB" id="A0A6A3GJ05"/>
<gene>
    <name evidence="1" type="ORF">PR001_g31658</name>
    <name evidence="2" type="ORF">PR002_g30535</name>
</gene>
<evidence type="ECO:0000313" key="2">
    <source>
        <dbReference type="EMBL" id="KAE8959465.1"/>
    </source>
</evidence>
<comment type="caution">
    <text evidence="1">The sequence shown here is derived from an EMBL/GenBank/DDBJ whole genome shotgun (WGS) entry which is preliminary data.</text>
</comment>
<organism evidence="1 3">
    <name type="scientific">Phytophthora rubi</name>
    <dbReference type="NCBI Taxonomy" id="129364"/>
    <lineage>
        <taxon>Eukaryota</taxon>
        <taxon>Sar</taxon>
        <taxon>Stramenopiles</taxon>
        <taxon>Oomycota</taxon>
        <taxon>Peronosporomycetes</taxon>
        <taxon>Peronosporales</taxon>
        <taxon>Peronosporaceae</taxon>
        <taxon>Phytophthora</taxon>
    </lineage>
</organism>
<evidence type="ECO:0000313" key="4">
    <source>
        <dbReference type="Proteomes" id="UP000435112"/>
    </source>
</evidence>
<reference evidence="3 4" key="1">
    <citation type="submission" date="2018-09" db="EMBL/GenBank/DDBJ databases">
        <title>Genomic investigation of the strawberry pathogen Phytophthora fragariae indicates pathogenicity is determined by transcriptional variation in three key races.</title>
        <authorList>
            <person name="Adams T.M."/>
            <person name="Armitage A.D."/>
            <person name="Sobczyk M.K."/>
            <person name="Bates H.J."/>
            <person name="Dunwell J.M."/>
            <person name="Nellist C.F."/>
            <person name="Harrison R.J."/>
        </authorList>
    </citation>
    <scope>NUCLEOTIDE SEQUENCE [LARGE SCALE GENOMIC DNA]</scope>
    <source>
        <strain evidence="1 3">SCRP249</strain>
        <strain evidence="2 4">SCRP324</strain>
    </source>
</reference>